<feature type="binding site" evidence="2">
    <location>
        <position position="185"/>
    </location>
    <ligand>
        <name>dihydroxyacetone phosphate</name>
        <dbReference type="ChEBI" id="CHEBI:57642"/>
    </ligand>
</feature>
<dbReference type="EMBL" id="ACBZ01000187">
    <property type="protein sequence ID" value="EEG47590.1"/>
    <property type="molecule type" value="Genomic_DNA"/>
</dbReference>
<gene>
    <name evidence="4" type="ORF">RUMHYD_03489</name>
</gene>
<feature type="binding site" evidence="2">
    <location>
        <begin position="213"/>
        <end position="215"/>
    </location>
    <ligand>
        <name>dihydroxyacetone phosphate</name>
        <dbReference type="ChEBI" id="CHEBI:57642"/>
    </ligand>
</feature>
<feature type="binding site" evidence="3">
    <location>
        <position position="106"/>
    </location>
    <ligand>
        <name>Zn(2+)</name>
        <dbReference type="ChEBI" id="CHEBI:29105"/>
        <label>2</label>
    </ligand>
</feature>
<reference evidence="4 5" key="2">
    <citation type="submission" date="2009-02" db="EMBL/GenBank/DDBJ databases">
        <title>Draft genome sequence of Blautia hydrogenotrophica DSM 10507 (Ruminococcus hydrogenotrophicus DSM 10507).</title>
        <authorList>
            <person name="Sudarsanam P."/>
            <person name="Ley R."/>
            <person name="Guruge J."/>
            <person name="Turnbaugh P.J."/>
            <person name="Mahowald M."/>
            <person name="Liep D."/>
            <person name="Gordon J."/>
        </authorList>
    </citation>
    <scope>NUCLEOTIDE SEQUENCE [LARGE SCALE GENOMIC DNA]</scope>
    <source>
        <strain evidence="5">DSM 10507 / JCM 14656 / S5a33</strain>
    </source>
</reference>
<dbReference type="SUPFAM" id="SSF51569">
    <property type="entry name" value="Aldolase"/>
    <property type="match status" value="1"/>
</dbReference>
<feature type="binding site" evidence="3">
    <location>
        <position position="184"/>
    </location>
    <ligand>
        <name>Zn(2+)</name>
        <dbReference type="ChEBI" id="CHEBI:29105"/>
        <label>1</label>
        <note>catalytic</note>
    </ligand>
</feature>
<sequence length="296" mass="32683">MALVTLREITKYAIPEKYAVAAVTVFDPMFAEGVLCAAEDMRTPIIMMFGNTKVVNRPDYYPNFYNYLANRCRHSSVPVCLHLDHGPSYEACACALRVGATSVMIDGSMLPYEENVAVTRKVIEMAHACGVDVEAEIGHVGANTTSHEALGTDDHSIYTEPFMAQKFAEDTDCDALAVAIGTAHGLYKERPVLNLDVLKEIRKELDIPLVLHGASGLGEEDFSKVVEGGINKINICTALVVKTAKNMLSTAQNLPENSPHFPIAAANFQTAYEETKKHIRWFKTKQILPPMTEKRY</sequence>
<keyword evidence="5" id="KW-1185">Reference proteome</keyword>
<evidence type="ECO:0000256" key="1">
    <source>
        <dbReference type="PIRSR" id="PIRSR001359-1"/>
    </source>
</evidence>
<feature type="active site" description="Proton donor" evidence="1">
    <location>
        <position position="84"/>
    </location>
</feature>
<dbReference type="NCBIfam" id="TIGR00167">
    <property type="entry name" value="cbbA"/>
    <property type="match status" value="1"/>
</dbReference>
<evidence type="ECO:0000256" key="3">
    <source>
        <dbReference type="PIRSR" id="PIRSR001359-3"/>
    </source>
</evidence>
<evidence type="ECO:0000313" key="4">
    <source>
        <dbReference type="EMBL" id="EEG47590.1"/>
    </source>
</evidence>
<accession>C0CRH5</accession>
<dbReference type="PATRIC" id="fig|476272.21.peg.166"/>
<dbReference type="Proteomes" id="UP000003100">
    <property type="component" value="Unassembled WGS sequence"/>
</dbReference>
<name>C0CRH5_BLAHS</name>
<dbReference type="GO" id="GO:0016832">
    <property type="term" value="F:aldehyde-lyase activity"/>
    <property type="evidence" value="ECO:0007669"/>
    <property type="project" value="InterPro"/>
</dbReference>
<dbReference type="InterPro" id="IPR050246">
    <property type="entry name" value="Class_II_FBP_aldolase"/>
</dbReference>
<comment type="cofactor">
    <cofactor evidence="3">
        <name>Zn(2+)</name>
        <dbReference type="ChEBI" id="CHEBI:29105"/>
    </cofactor>
    <text evidence="3">Binds 2 Zn(2+) ions per subunit. One is catalytic and the other provides a structural contribution.</text>
</comment>
<keyword evidence="3" id="KW-0479">Metal-binding</keyword>
<protein>
    <recommendedName>
        <fullName evidence="6">Fructose-bisphosphate aldolase</fullName>
    </recommendedName>
</protein>
<dbReference type="Gene3D" id="3.20.20.70">
    <property type="entry name" value="Aldolase class I"/>
    <property type="match status" value="1"/>
</dbReference>
<dbReference type="InterPro" id="IPR000771">
    <property type="entry name" value="FBA_II"/>
</dbReference>
<dbReference type="HOGENOM" id="CLU_040088_1_0_9"/>
<feature type="binding site" evidence="2">
    <location>
        <begin position="234"/>
        <end position="237"/>
    </location>
    <ligand>
        <name>dihydroxyacetone phosphate</name>
        <dbReference type="ChEBI" id="CHEBI:57642"/>
    </ligand>
</feature>
<dbReference type="PIRSF" id="PIRSF001359">
    <property type="entry name" value="F_bP_aldolase_II"/>
    <property type="match status" value="1"/>
</dbReference>
<dbReference type="InterPro" id="IPR013785">
    <property type="entry name" value="Aldolase_TIM"/>
</dbReference>
<dbReference type="PANTHER" id="PTHR30304">
    <property type="entry name" value="D-TAGATOSE-1,6-BISPHOSPHATE ALDOLASE"/>
    <property type="match status" value="1"/>
</dbReference>
<dbReference type="AlphaFoldDB" id="C0CRH5"/>
<dbReference type="GO" id="GO:0008270">
    <property type="term" value="F:zinc ion binding"/>
    <property type="evidence" value="ECO:0007669"/>
    <property type="project" value="InterPro"/>
</dbReference>
<organism evidence="4 5">
    <name type="scientific">Blautia hydrogenotrophica (strain DSM 10507 / JCM 14656 / S5a33)</name>
    <name type="common">Ruminococcus hydrogenotrophicus</name>
    <dbReference type="NCBI Taxonomy" id="476272"/>
    <lineage>
        <taxon>Bacteria</taxon>
        <taxon>Bacillati</taxon>
        <taxon>Bacillota</taxon>
        <taxon>Clostridia</taxon>
        <taxon>Lachnospirales</taxon>
        <taxon>Lachnospiraceae</taxon>
        <taxon>Blautia</taxon>
    </lineage>
</organism>
<dbReference type="GeneID" id="86823304"/>
<dbReference type="GO" id="GO:0005975">
    <property type="term" value="P:carbohydrate metabolic process"/>
    <property type="evidence" value="ECO:0007669"/>
    <property type="project" value="InterPro"/>
</dbReference>
<comment type="caution">
    <text evidence="4">The sequence shown here is derived from an EMBL/GenBank/DDBJ whole genome shotgun (WGS) entry which is preliminary data.</text>
</comment>
<evidence type="ECO:0000256" key="2">
    <source>
        <dbReference type="PIRSR" id="PIRSR001359-2"/>
    </source>
</evidence>
<feature type="binding site" evidence="3">
    <location>
        <position position="85"/>
    </location>
    <ligand>
        <name>Zn(2+)</name>
        <dbReference type="ChEBI" id="CHEBI:29105"/>
        <label>1</label>
        <note>catalytic</note>
    </ligand>
</feature>
<proteinExistence type="predicted"/>
<dbReference type="eggNOG" id="COG0191">
    <property type="taxonomic scope" value="Bacteria"/>
</dbReference>
<dbReference type="RefSeq" id="WP_005951891.1">
    <property type="nucleotide sequence ID" value="NZ_CP136423.1"/>
</dbReference>
<feature type="binding site" evidence="3">
    <location>
        <position position="212"/>
    </location>
    <ligand>
        <name>Zn(2+)</name>
        <dbReference type="ChEBI" id="CHEBI:29105"/>
        <label>1</label>
        <note>catalytic</note>
    </ligand>
</feature>
<evidence type="ECO:0000313" key="5">
    <source>
        <dbReference type="Proteomes" id="UP000003100"/>
    </source>
</evidence>
<keyword evidence="3" id="KW-0862">Zinc</keyword>
<evidence type="ECO:0008006" key="6">
    <source>
        <dbReference type="Google" id="ProtNLM"/>
    </source>
</evidence>
<dbReference type="PANTHER" id="PTHR30304:SF0">
    <property type="entry name" value="D-TAGATOSE-1,6-BISPHOSPHATE ALDOLASE SUBUNIT GATY-RELATED"/>
    <property type="match status" value="1"/>
</dbReference>
<reference evidence="4 5" key="1">
    <citation type="submission" date="2009-01" db="EMBL/GenBank/DDBJ databases">
        <authorList>
            <person name="Fulton L."/>
            <person name="Clifton S."/>
            <person name="Fulton B."/>
            <person name="Xu J."/>
            <person name="Minx P."/>
            <person name="Pepin K.H."/>
            <person name="Johnson M."/>
            <person name="Bhonagiri V."/>
            <person name="Nash W.E."/>
            <person name="Mardis E.R."/>
            <person name="Wilson R.K."/>
        </authorList>
    </citation>
    <scope>NUCLEOTIDE SEQUENCE [LARGE SCALE GENOMIC DNA]</scope>
    <source>
        <strain evidence="5">DSM 10507 / JCM 14656 / S5a33</strain>
    </source>
</reference>
<feature type="binding site" evidence="3">
    <location>
        <position position="136"/>
    </location>
    <ligand>
        <name>Zn(2+)</name>
        <dbReference type="ChEBI" id="CHEBI:29105"/>
        <label>2</label>
    </ligand>
</feature>
<dbReference type="Pfam" id="PF01116">
    <property type="entry name" value="F_bP_aldolase"/>
    <property type="match status" value="1"/>
</dbReference>